<dbReference type="RefSeq" id="WP_194030181.1">
    <property type="nucleotide sequence ID" value="NZ_JADEWZ010000020.1"/>
</dbReference>
<keyword evidence="4" id="KW-1185">Reference proteome</keyword>
<dbReference type="InterPro" id="IPR004843">
    <property type="entry name" value="Calcineurin-like_PHP"/>
</dbReference>
<evidence type="ECO:0000259" key="2">
    <source>
        <dbReference type="Pfam" id="PF00149"/>
    </source>
</evidence>
<dbReference type="InterPro" id="IPR039331">
    <property type="entry name" value="PAPs-like"/>
</dbReference>
<dbReference type="PANTHER" id="PTHR22953:SF153">
    <property type="entry name" value="PURPLE ACID PHOSPHATASE"/>
    <property type="match status" value="1"/>
</dbReference>
<dbReference type="Pfam" id="PF00149">
    <property type="entry name" value="Metallophos"/>
    <property type="match status" value="1"/>
</dbReference>
<evidence type="ECO:0000313" key="4">
    <source>
        <dbReference type="Proteomes" id="UP000654482"/>
    </source>
</evidence>
<dbReference type="Proteomes" id="UP000654482">
    <property type="component" value="Unassembled WGS sequence"/>
</dbReference>
<dbReference type="InterPro" id="IPR029052">
    <property type="entry name" value="Metallo-depent_PP-like"/>
</dbReference>
<proteinExistence type="predicted"/>
<evidence type="ECO:0000313" key="3">
    <source>
        <dbReference type="EMBL" id="MBE9117092.1"/>
    </source>
</evidence>
<name>A0A8J7ITV1_9CYAN</name>
<dbReference type="EMBL" id="JADEWZ010000020">
    <property type="protein sequence ID" value="MBE9117092.1"/>
    <property type="molecule type" value="Genomic_DNA"/>
</dbReference>
<comment type="caution">
    <text evidence="3">The sequence shown here is derived from an EMBL/GenBank/DDBJ whole genome shotgun (WGS) entry which is preliminary data.</text>
</comment>
<dbReference type="PANTHER" id="PTHR22953">
    <property type="entry name" value="ACID PHOSPHATASE RELATED"/>
    <property type="match status" value="1"/>
</dbReference>
<organism evidence="3 4">
    <name type="scientific">Lusitaniella coriacea LEGE 07157</name>
    <dbReference type="NCBI Taxonomy" id="945747"/>
    <lineage>
        <taxon>Bacteria</taxon>
        <taxon>Bacillati</taxon>
        <taxon>Cyanobacteriota</taxon>
        <taxon>Cyanophyceae</taxon>
        <taxon>Spirulinales</taxon>
        <taxon>Lusitaniellaceae</taxon>
        <taxon>Lusitaniella</taxon>
    </lineage>
</organism>
<gene>
    <name evidence="3" type="ORF">IQ249_14415</name>
</gene>
<dbReference type="SUPFAM" id="SSF56300">
    <property type="entry name" value="Metallo-dependent phosphatases"/>
    <property type="match status" value="1"/>
</dbReference>
<reference evidence="3" key="1">
    <citation type="submission" date="2020-10" db="EMBL/GenBank/DDBJ databases">
        <authorList>
            <person name="Castelo-Branco R."/>
            <person name="Eusebio N."/>
            <person name="Adriana R."/>
            <person name="Vieira A."/>
            <person name="Brugerolle De Fraissinette N."/>
            <person name="Rezende De Castro R."/>
            <person name="Schneider M.P."/>
            <person name="Vasconcelos V."/>
            <person name="Leao P.N."/>
        </authorList>
    </citation>
    <scope>NUCLEOTIDE SEQUENCE</scope>
    <source>
        <strain evidence="3">LEGE 07157</strain>
    </source>
</reference>
<dbReference type="GO" id="GO:0003993">
    <property type="term" value="F:acid phosphatase activity"/>
    <property type="evidence" value="ECO:0007669"/>
    <property type="project" value="InterPro"/>
</dbReference>
<dbReference type="Gene3D" id="3.60.21.10">
    <property type="match status" value="1"/>
</dbReference>
<protein>
    <submittedName>
        <fullName evidence="3">Metallophosphoesterase</fullName>
    </submittedName>
</protein>
<keyword evidence="1" id="KW-0732">Signal</keyword>
<sequence>MLGSWRAIGLVFLSFLVVLLLRPQQFMMSVPNSNLRLLSDPFLQLPQETSVRVVWFTEFAGTEHFVRYGERLEERAIARSTQLTRIREDQNSKIERIPKTPIQRDIWRHEAIVEGLSRRVPYQAISVGEKGEEITSDRFTLAPLPQLGTPLKILLTSDHQLMPMTPTNLQKVVETVGRVDAVFLAGDLVNIPDRASEWFDDNRGGAFFPSLQGRATYKLNQTVYRGGELIQHAPLYTAIGNHEVMGKYSQEKELNAQFDRPLPRTVAQRLYQEAAQQINPQNDTKIKAEWIKNHSFNTDTYEELFTLPESPSGGEKYYAVTFGDIRLVVLFATNIWRSPTLDTTKMSRYREPDRLLDRPEEWGYGQHIFEPIAQGSPQYQWLETELNSPEFQQAKYKMVMFHHPPHSLGDNIVPAYTNPVPVIQSIEGKVQSVRYEYPLNKDYLIRDIEPLFDKAGVQLVYFGHSHLWNRFTNEQGVHFLESSNVGNTYGAYWGNKQRFVPEGYREIYAATGDPNGLEPVVPTLDPLKDENAESLPYIASNEISVFSILETETGTVSSYRFDTQNPQSPVVKFDAFELK</sequence>
<evidence type="ECO:0000256" key="1">
    <source>
        <dbReference type="ARBA" id="ARBA00022729"/>
    </source>
</evidence>
<dbReference type="AlphaFoldDB" id="A0A8J7ITV1"/>
<feature type="domain" description="Calcineurin-like phosphoesterase" evidence="2">
    <location>
        <begin position="151"/>
        <end position="466"/>
    </location>
</feature>
<accession>A0A8J7ITV1</accession>